<evidence type="ECO:0000256" key="1">
    <source>
        <dbReference type="SAM" id="MobiDB-lite"/>
    </source>
</evidence>
<gene>
    <name evidence="2" type="ORF">ACFQ34_01780</name>
</gene>
<accession>A0ABW3V9K3</accession>
<feature type="region of interest" description="Disordered" evidence="1">
    <location>
        <begin position="1"/>
        <end position="29"/>
    </location>
</feature>
<evidence type="ECO:0000313" key="3">
    <source>
        <dbReference type="Proteomes" id="UP001597182"/>
    </source>
</evidence>
<sequence>MAKKKKARRARRRSSPLRRGGPPDHATAGRAARTLTVKDRWTVHLDSGPSTAAPLAVADVHLAAHAVDTAVRTLCRDPESRTVIDAVDAARTAVDHLPSGLVATTLHRLLDTITDCHRAGRPTSSRLIARRGAAARAVRLAH</sequence>
<evidence type="ECO:0000313" key="2">
    <source>
        <dbReference type="EMBL" id="MFD1232002.1"/>
    </source>
</evidence>
<comment type="caution">
    <text evidence="2">The sequence shown here is derived from an EMBL/GenBank/DDBJ whole genome shotgun (WGS) entry which is preliminary data.</text>
</comment>
<keyword evidence="3" id="KW-1185">Reference proteome</keyword>
<dbReference type="Proteomes" id="UP001597182">
    <property type="component" value="Unassembled WGS sequence"/>
</dbReference>
<dbReference type="EMBL" id="JBHTMB010000012">
    <property type="protein sequence ID" value="MFD1232002.1"/>
    <property type="molecule type" value="Genomic_DNA"/>
</dbReference>
<name>A0ABW3V9K3_9PSEU</name>
<reference evidence="3" key="1">
    <citation type="journal article" date="2019" name="Int. J. Syst. Evol. Microbiol.">
        <title>The Global Catalogue of Microorganisms (GCM) 10K type strain sequencing project: providing services to taxonomists for standard genome sequencing and annotation.</title>
        <authorList>
            <consortium name="The Broad Institute Genomics Platform"/>
            <consortium name="The Broad Institute Genome Sequencing Center for Infectious Disease"/>
            <person name="Wu L."/>
            <person name="Ma J."/>
        </authorList>
    </citation>
    <scope>NUCLEOTIDE SEQUENCE [LARGE SCALE GENOMIC DNA]</scope>
    <source>
        <strain evidence="3">CCUG 49018</strain>
    </source>
</reference>
<organism evidence="2 3">
    <name type="scientific">Pseudonocardia benzenivorans</name>
    <dbReference type="NCBI Taxonomy" id="228005"/>
    <lineage>
        <taxon>Bacteria</taxon>
        <taxon>Bacillati</taxon>
        <taxon>Actinomycetota</taxon>
        <taxon>Actinomycetes</taxon>
        <taxon>Pseudonocardiales</taxon>
        <taxon>Pseudonocardiaceae</taxon>
        <taxon>Pseudonocardia</taxon>
    </lineage>
</organism>
<proteinExistence type="predicted"/>
<dbReference type="RefSeq" id="WP_346090964.1">
    <property type="nucleotide sequence ID" value="NZ_BAABKS010000017.1"/>
</dbReference>
<feature type="compositionally biased region" description="Basic residues" evidence="1">
    <location>
        <begin position="1"/>
        <end position="16"/>
    </location>
</feature>
<protein>
    <submittedName>
        <fullName evidence="2">Uncharacterized protein</fullName>
    </submittedName>
</protein>